<evidence type="ECO:0000313" key="3">
    <source>
        <dbReference type="Proteomes" id="UP000244934"/>
    </source>
</evidence>
<keyword evidence="1" id="KW-0812">Transmembrane</keyword>
<accession>A0A2R8CKJ0</accession>
<keyword evidence="1" id="KW-0472">Membrane</keyword>
<proteinExistence type="predicted"/>
<organism evidence="2 3">
    <name type="scientific">Kushneria phyllosphaerae</name>
    <dbReference type="NCBI Taxonomy" id="2100822"/>
    <lineage>
        <taxon>Bacteria</taxon>
        <taxon>Pseudomonadati</taxon>
        <taxon>Pseudomonadota</taxon>
        <taxon>Gammaproteobacteria</taxon>
        <taxon>Oceanospirillales</taxon>
        <taxon>Halomonadaceae</taxon>
        <taxon>Kushneria</taxon>
    </lineage>
</organism>
<feature type="transmembrane region" description="Helical" evidence="1">
    <location>
        <begin position="54"/>
        <end position="75"/>
    </location>
</feature>
<feature type="transmembrane region" description="Helical" evidence="1">
    <location>
        <begin position="20"/>
        <end position="42"/>
    </location>
</feature>
<name>A0A2R8CKJ0_9GAMM</name>
<sequence>MAEPSTTAVAAGTAGLTLASLMIGLDVSALIGAFAGASLFVVSARELSIIERLIYLLISILMGYLVGPTLARHFWPSWDTTALPAFLTAVAVVTFSLRVIEGVKSLDISRLFPGGRK</sequence>
<evidence type="ECO:0008006" key="4">
    <source>
        <dbReference type="Google" id="ProtNLM"/>
    </source>
</evidence>
<dbReference type="EMBL" id="ONZI01000002">
    <property type="protein sequence ID" value="SPJ33418.1"/>
    <property type="molecule type" value="Genomic_DNA"/>
</dbReference>
<evidence type="ECO:0000313" key="2">
    <source>
        <dbReference type="EMBL" id="SPJ33418.1"/>
    </source>
</evidence>
<evidence type="ECO:0000256" key="1">
    <source>
        <dbReference type="SAM" id="Phobius"/>
    </source>
</evidence>
<reference evidence="3" key="1">
    <citation type="submission" date="2018-03" db="EMBL/GenBank/DDBJ databases">
        <authorList>
            <person name="Navarro De La Torre S."/>
        </authorList>
    </citation>
    <scope>NUCLEOTIDE SEQUENCE [LARGE SCALE GENOMIC DNA]</scope>
    <source>
        <strain evidence="3">EAod3</strain>
    </source>
</reference>
<gene>
    <name evidence="2" type="ORF">KSP9073_01427</name>
</gene>
<dbReference type="Proteomes" id="UP000244934">
    <property type="component" value="Unassembled WGS sequence"/>
</dbReference>
<dbReference type="RefSeq" id="WP_108842267.1">
    <property type="nucleotide sequence ID" value="NZ_ONZI01000002.1"/>
</dbReference>
<dbReference type="Pfam" id="PF16931">
    <property type="entry name" value="Phage_holin_8"/>
    <property type="match status" value="1"/>
</dbReference>
<keyword evidence="1" id="KW-1133">Transmembrane helix</keyword>
<feature type="transmembrane region" description="Helical" evidence="1">
    <location>
        <begin position="81"/>
        <end position="100"/>
    </location>
</feature>
<protein>
    <recommendedName>
        <fullName evidence="4">Phage holin</fullName>
    </recommendedName>
</protein>
<dbReference type="InterPro" id="IPR032637">
    <property type="entry name" value="Phage_holin-like"/>
</dbReference>
<dbReference type="OrthoDB" id="7067196at2"/>
<keyword evidence="3" id="KW-1185">Reference proteome</keyword>
<dbReference type="AlphaFoldDB" id="A0A2R8CKJ0"/>